<dbReference type="GO" id="GO:0008641">
    <property type="term" value="F:ubiquitin-like modifier activating enzyme activity"/>
    <property type="evidence" value="ECO:0007669"/>
    <property type="project" value="InterPro"/>
</dbReference>
<dbReference type="SUPFAM" id="SSF69572">
    <property type="entry name" value="Activating enzymes of the ubiquitin-like proteins"/>
    <property type="match status" value="1"/>
</dbReference>
<dbReference type="InterPro" id="IPR000594">
    <property type="entry name" value="ThiF_NAD_FAD-bd"/>
</dbReference>
<proteinExistence type="predicted"/>
<dbReference type="InterPro" id="IPR032865">
    <property type="entry name" value="Prok-E2_A"/>
</dbReference>
<dbReference type="eggNOG" id="COG0476">
    <property type="taxonomic scope" value="Bacteria"/>
</dbReference>
<dbReference type="InterPro" id="IPR035985">
    <property type="entry name" value="Ubiquitin-activating_enz"/>
</dbReference>
<dbReference type="EMBL" id="CP000850">
    <property type="protein sequence ID" value="ABV97921.1"/>
    <property type="molecule type" value="Genomic_DNA"/>
</dbReference>
<dbReference type="KEGG" id="saq:Sare_2054"/>
<dbReference type="InterPro" id="IPR058964">
    <property type="entry name" value="Cap2_linker"/>
</dbReference>
<dbReference type="AlphaFoldDB" id="A8LZQ8"/>
<dbReference type="Pfam" id="PF26398">
    <property type="entry name" value="Cap2_linker"/>
    <property type="match status" value="1"/>
</dbReference>
<feature type="domain" description="THIF-type NAD/FAD binding fold" evidence="1">
    <location>
        <begin position="356"/>
        <end position="520"/>
    </location>
</feature>
<evidence type="ECO:0000259" key="2">
    <source>
        <dbReference type="Pfam" id="PF26398"/>
    </source>
</evidence>
<dbReference type="GO" id="GO:0061504">
    <property type="term" value="P:cyclic threonylcarbamoyladenosine biosynthetic process"/>
    <property type="evidence" value="ECO:0007669"/>
    <property type="project" value="TreeGrafter"/>
</dbReference>
<dbReference type="PANTHER" id="PTHR43267:SF1">
    <property type="entry name" value="TRNA THREONYLCARBAMOYLADENOSINE DEHYDRATASE"/>
    <property type="match status" value="1"/>
</dbReference>
<dbReference type="GO" id="GO:0061503">
    <property type="term" value="F:tRNA threonylcarbamoyladenosine dehydratase"/>
    <property type="evidence" value="ECO:0007669"/>
    <property type="project" value="TreeGrafter"/>
</dbReference>
<name>A8LZQ8_SALAI</name>
<dbReference type="Pfam" id="PF14457">
    <property type="entry name" value="Prok-E2_A"/>
    <property type="match status" value="1"/>
</dbReference>
<reference evidence="3" key="1">
    <citation type="submission" date="2007-10" db="EMBL/GenBank/DDBJ databases">
        <title>Complete sequence of Salinispora arenicola CNS-205.</title>
        <authorList>
            <consortium name="US DOE Joint Genome Institute"/>
            <person name="Copeland A."/>
            <person name="Lucas S."/>
            <person name="Lapidus A."/>
            <person name="Barry K."/>
            <person name="Glavina del Rio T."/>
            <person name="Dalin E."/>
            <person name="Tice H."/>
            <person name="Pitluck S."/>
            <person name="Foster B."/>
            <person name="Schmutz J."/>
            <person name="Larimer F."/>
            <person name="Land M."/>
            <person name="Hauser L."/>
            <person name="Kyrpides N."/>
            <person name="Ivanova N."/>
            <person name="Jensen P.R."/>
            <person name="Moore B.S."/>
            <person name="Penn K."/>
            <person name="Jenkins C."/>
            <person name="Udwary D."/>
            <person name="Xiang L."/>
            <person name="Gontang E."/>
            <person name="Richardson P."/>
        </authorList>
    </citation>
    <scope>NUCLEOTIDE SEQUENCE [LARGE SCALE GENOMIC DNA]</scope>
    <source>
        <strain evidence="3">CNS-205</strain>
    </source>
</reference>
<gene>
    <name evidence="3" type="ordered locus">Sare_2054</name>
</gene>
<dbReference type="Pfam" id="PF00899">
    <property type="entry name" value="ThiF"/>
    <property type="match status" value="1"/>
</dbReference>
<organism evidence="3">
    <name type="scientific">Salinispora arenicola (strain CNS-205)</name>
    <dbReference type="NCBI Taxonomy" id="391037"/>
    <lineage>
        <taxon>Bacteria</taxon>
        <taxon>Bacillati</taxon>
        <taxon>Actinomycetota</taxon>
        <taxon>Actinomycetes</taxon>
        <taxon>Micromonosporales</taxon>
        <taxon>Micromonosporaceae</taxon>
        <taxon>Salinispora</taxon>
    </lineage>
</organism>
<accession>A8LZQ8</accession>
<protein>
    <submittedName>
        <fullName evidence="3">UBA/THIF-type NAD/FAD binding protein</fullName>
    </submittedName>
</protein>
<dbReference type="HOGENOM" id="CLU_551879_0_0_11"/>
<dbReference type="InterPro" id="IPR045886">
    <property type="entry name" value="ThiF/MoeB/HesA"/>
</dbReference>
<dbReference type="STRING" id="391037.Sare_2054"/>
<evidence type="ECO:0000313" key="3">
    <source>
        <dbReference type="EMBL" id="ABV97921.1"/>
    </source>
</evidence>
<dbReference type="OrthoDB" id="6377837at2"/>
<dbReference type="PATRIC" id="fig|391037.6.peg.2077"/>
<sequence>MSKRSLSDWQRQVLAELDAIAEAFPGEVEVMGRHRIDKSGAIRLRLRLRTADLPRVARGMPLGEHEEFIVTVGASSLTPPRVEVDHLRFLHHAHVLQGHRLCLYLDPSREWDPINGFGGFLDRLVDWLADAAGDRFDAQTALYHAVGGVLHAADGAPTVVVRDTIPTGKRAHHALLMARAPHRFDLHLNRPAEPDQGDHIPVVILDADLPFGAGIDLGALLQTVDDRYHGRPAPDEAFLKPRSTSCTSATMLTVLGASAIRKATGTPQRILIAVPHPTGGPPHLLVASIPGIGADHIRTLVKAGRKKSSMIDIDPAKIYQATPLEWLPVSDERKEVTTRRDSARPVAAYAGRTAHVWGCGGLGSWIAEYLVRAGAKKVILCDPGTISGGLLVRQNFVEADVGNTKVEALAQRLRAISDTVEVVATRALVPGEGNLAEADLIIDATVNIAISRLLDSFAAASDQRPVMAQVAVDARTGTLGIMTVSMPPLEAGPLTIDRKAGAQILQDGAHEAFHCLWNTSASGDEIIPTRGCSTPTFHGSAADLAGVAGSLTSILGAHLNAGTSVSGTHLISLPHSEAGPLRAFVPALAPPLGRPPADDAD</sequence>
<evidence type="ECO:0000259" key="1">
    <source>
        <dbReference type="Pfam" id="PF00899"/>
    </source>
</evidence>
<dbReference type="PANTHER" id="PTHR43267">
    <property type="entry name" value="TRNA THREONYLCARBAMOYLADENOSINE DEHYDRATASE"/>
    <property type="match status" value="1"/>
</dbReference>
<feature type="domain" description="Cap2 central linker" evidence="2">
    <location>
        <begin position="198"/>
        <end position="332"/>
    </location>
</feature>
<dbReference type="Gene3D" id="3.40.50.720">
    <property type="entry name" value="NAD(P)-binding Rossmann-like Domain"/>
    <property type="match status" value="1"/>
</dbReference>